<dbReference type="PANTHER" id="PTHR32071">
    <property type="entry name" value="TRANSCRIPTIONAL REGULATORY PROTEIN"/>
    <property type="match status" value="1"/>
</dbReference>
<dbReference type="PROSITE" id="PS00675">
    <property type="entry name" value="SIGMA54_INTERACT_1"/>
    <property type="match status" value="1"/>
</dbReference>
<dbReference type="AlphaFoldDB" id="A0A5D3WI70"/>
<evidence type="ECO:0000256" key="4">
    <source>
        <dbReference type="ARBA" id="ARBA00023125"/>
    </source>
</evidence>
<evidence type="ECO:0000259" key="7">
    <source>
        <dbReference type="PROSITE" id="PS50112"/>
    </source>
</evidence>
<dbReference type="PROSITE" id="PS50112">
    <property type="entry name" value="PAS"/>
    <property type="match status" value="2"/>
</dbReference>
<dbReference type="NCBIfam" id="TIGR00229">
    <property type="entry name" value="sensory_box"/>
    <property type="match status" value="1"/>
</dbReference>
<dbReference type="Gene3D" id="1.10.8.60">
    <property type="match status" value="1"/>
</dbReference>
<dbReference type="PROSITE" id="PS00676">
    <property type="entry name" value="SIGMA54_INTERACT_2"/>
    <property type="match status" value="1"/>
</dbReference>
<dbReference type="OrthoDB" id="9814761at2"/>
<dbReference type="EMBL" id="VNIB01000017">
    <property type="protein sequence ID" value="TYO95759.1"/>
    <property type="molecule type" value="Genomic_DNA"/>
</dbReference>
<gene>
    <name evidence="8" type="ORF">EDC39_11716</name>
</gene>
<dbReference type="SUPFAM" id="SSF52540">
    <property type="entry name" value="P-loop containing nucleoside triphosphate hydrolases"/>
    <property type="match status" value="1"/>
</dbReference>
<feature type="domain" description="PAS" evidence="7">
    <location>
        <begin position="17"/>
        <end position="55"/>
    </location>
</feature>
<evidence type="ECO:0000256" key="1">
    <source>
        <dbReference type="ARBA" id="ARBA00022741"/>
    </source>
</evidence>
<dbReference type="Pfam" id="PF00158">
    <property type="entry name" value="Sigma54_activat"/>
    <property type="match status" value="1"/>
</dbReference>
<dbReference type="InterPro" id="IPR009057">
    <property type="entry name" value="Homeodomain-like_sf"/>
</dbReference>
<dbReference type="SMART" id="SM00382">
    <property type="entry name" value="AAA"/>
    <property type="match status" value="1"/>
</dbReference>
<keyword evidence="2" id="KW-0067">ATP-binding</keyword>
<evidence type="ECO:0000313" key="8">
    <source>
        <dbReference type="EMBL" id="TYO95759.1"/>
    </source>
</evidence>
<dbReference type="Gene3D" id="1.10.10.60">
    <property type="entry name" value="Homeodomain-like"/>
    <property type="match status" value="1"/>
</dbReference>
<feature type="domain" description="Sigma-54 factor interaction" evidence="6">
    <location>
        <begin position="269"/>
        <end position="499"/>
    </location>
</feature>
<dbReference type="Pfam" id="PF25601">
    <property type="entry name" value="AAA_lid_14"/>
    <property type="match status" value="1"/>
</dbReference>
<reference evidence="8 9" key="1">
    <citation type="submission" date="2019-07" db="EMBL/GenBank/DDBJ databases">
        <title>Genomic Encyclopedia of Type Strains, Phase IV (KMG-IV): sequencing the most valuable type-strain genomes for metagenomic binning, comparative biology and taxonomic classification.</title>
        <authorList>
            <person name="Goeker M."/>
        </authorList>
    </citation>
    <scope>NUCLEOTIDE SEQUENCE [LARGE SCALE GENOMIC DNA]</scope>
    <source>
        <strain evidence="8 9">SS015</strain>
    </source>
</reference>
<feature type="domain" description="PAS" evidence="7">
    <location>
        <begin position="132"/>
        <end position="194"/>
    </location>
</feature>
<organism evidence="8 9">
    <name type="scientific">Geothermobacter ehrlichii</name>
    <dbReference type="NCBI Taxonomy" id="213224"/>
    <lineage>
        <taxon>Bacteria</taxon>
        <taxon>Pseudomonadati</taxon>
        <taxon>Thermodesulfobacteriota</taxon>
        <taxon>Desulfuromonadia</taxon>
        <taxon>Desulfuromonadales</taxon>
        <taxon>Geothermobacteraceae</taxon>
        <taxon>Geothermobacter</taxon>
    </lineage>
</organism>
<dbReference type="InterPro" id="IPR027417">
    <property type="entry name" value="P-loop_NTPase"/>
</dbReference>
<dbReference type="GO" id="GO:0043565">
    <property type="term" value="F:sequence-specific DNA binding"/>
    <property type="evidence" value="ECO:0007669"/>
    <property type="project" value="InterPro"/>
</dbReference>
<dbReference type="InterPro" id="IPR058031">
    <property type="entry name" value="AAA_lid_NorR"/>
</dbReference>
<dbReference type="Gene3D" id="3.30.450.20">
    <property type="entry name" value="PAS domain"/>
    <property type="match status" value="1"/>
</dbReference>
<keyword evidence="4" id="KW-0238">DNA-binding</keyword>
<accession>A0A5D3WI70</accession>
<protein>
    <submittedName>
        <fullName evidence="8">PAS domain S-box-containing protein</fullName>
    </submittedName>
</protein>
<evidence type="ECO:0000256" key="5">
    <source>
        <dbReference type="ARBA" id="ARBA00023163"/>
    </source>
</evidence>
<dbReference type="SUPFAM" id="SSF55785">
    <property type="entry name" value="PYP-like sensor domain (PAS domain)"/>
    <property type="match status" value="1"/>
</dbReference>
<dbReference type="PROSITE" id="PS00688">
    <property type="entry name" value="SIGMA54_INTERACT_3"/>
    <property type="match status" value="1"/>
</dbReference>
<keyword evidence="3" id="KW-0805">Transcription regulation</keyword>
<dbReference type="Gene3D" id="3.40.50.300">
    <property type="entry name" value="P-loop containing nucleotide triphosphate hydrolases"/>
    <property type="match status" value="1"/>
</dbReference>
<dbReference type="PROSITE" id="PS50045">
    <property type="entry name" value="SIGMA54_INTERACT_4"/>
    <property type="match status" value="1"/>
</dbReference>
<name>A0A5D3WI70_9BACT</name>
<evidence type="ECO:0000313" key="9">
    <source>
        <dbReference type="Proteomes" id="UP000324159"/>
    </source>
</evidence>
<evidence type="ECO:0000259" key="6">
    <source>
        <dbReference type="PROSITE" id="PS50045"/>
    </source>
</evidence>
<dbReference type="InterPro" id="IPR035965">
    <property type="entry name" value="PAS-like_dom_sf"/>
</dbReference>
<dbReference type="InterPro" id="IPR003593">
    <property type="entry name" value="AAA+_ATPase"/>
</dbReference>
<dbReference type="InterPro" id="IPR002078">
    <property type="entry name" value="Sigma_54_int"/>
</dbReference>
<dbReference type="CDD" id="cd00130">
    <property type="entry name" value="PAS"/>
    <property type="match status" value="1"/>
</dbReference>
<evidence type="ECO:0000256" key="2">
    <source>
        <dbReference type="ARBA" id="ARBA00022840"/>
    </source>
</evidence>
<dbReference type="Proteomes" id="UP000324159">
    <property type="component" value="Unassembled WGS sequence"/>
</dbReference>
<dbReference type="GO" id="GO:0006355">
    <property type="term" value="P:regulation of DNA-templated transcription"/>
    <property type="evidence" value="ECO:0007669"/>
    <property type="project" value="InterPro"/>
</dbReference>
<dbReference type="SMART" id="SM00091">
    <property type="entry name" value="PAS"/>
    <property type="match status" value="2"/>
</dbReference>
<dbReference type="RefSeq" id="WP_148897017.1">
    <property type="nucleotide sequence ID" value="NZ_VNIB01000017.1"/>
</dbReference>
<dbReference type="FunFam" id="3.40.50.300:FF:000006">
    <property type="entry name" value="DNA-binding transcriptional regulator NtrC"/>
    <property type="match status" value="1"/>
</dbReference>
<dbReference type="InterPro" id="IPR002197">
    <property type="entry name" value="HTH_Fis"/>
</dbReference>
<dbReference type="InterPro" id="IPR025943">
    <property type="entry name" value="Sigma_54_int_dom_ATP-bd_2"/>
</dbReference>
<keyword evidence="9" id="KW-1185">Reference proteome</keyword>
<dbReference type="PRINTS" id="PR01590">
    <property type="entry name" value="HTHFIS"/>
</dbReference>
<dbReference type="Pfam" id="PF02954">
    <property type="entry name" value="HTH_8"/>
    <property type="match status" value="1"/>
</dbReference>
<dbReference type="GO" id="GO:0005524">
    <property type="term" value="F:ATP binding"/>
    <property type="evidence" value="ECO:0007669"/>
    <property type="project" value="UniProtKB-KW"/>
</dbReference>
<proteinExistence type="predicted"/>
<dbReference type="CDD" id="cd00009">
    <property type="entry name" value="AAA"/>
    <property type="match status" value="1"/>
</dbReference>
<keyword evidence="1" id="KW-0547">Nucleotide-binding</keyword>
<sequence>MDFVLQAREAGFDVGSLELPAESWLVVLDEEQRIVLSNEDSFAFVGKRPEELVGKRLGHVISLGFLLPFIVRGVSFQEQPVWIDGAKYYCNYMPFGRNGQATGGCFCLLRREQVSDGLLELPGLVGSLPAGVDMSGDSLIMVNTEGVITMISQPFADVLGLAAGEMLGRHVLQAYPNSNPSRLPSVMDKGLAEEAEPHLLNGRHAIVSRYPLFRDGEVVGGWGRILFSDARELFQMAEKVQAYVRPPARRKVSRRGGNAHCFKYDCNSIIGQSRVMKDLKERLLRIARRPSNVLLLGESGTGKELFAHAVHAASQRRYGPFVRVNCAAIPDHLLESELFGYVEGAFTGARKGGQVGKFEQADGGTIFLDEISDMPLVMQAKLLRVLQEKEVTPLGGTGTRSIDMRVIAATNVDLEERVREGRFRTDLYYRLNVISLEIPPLRNRREDIYFIAKHLIDDFNAEFGMAIQGLDDEAWKLLESYDFPGNVRELRNIIESAFNMTDGPLIRAADLPPTIRRTRPGAAGGKAVIPARDELLSAIGQKSLQEILEEMERQLIEASLERVGGNKLSAANVLGISRPGLYKKLNKYNIQ</sequence>
<dbReference type="InterPro" id="IPR000014">
    <property type="entry name" value="PAS"/>
</dbReference>
<dbReference type="InterPro" id="IPR025662">
    <property type="entry name" value="Sigma_54_int_dom_ATP-bd_1"/>
</dbReference>
<dbReference type="InterPro" id="IPR025944">
    <property type="entry name" value="Sigma_54_int_dom_CS"/>
</dbReference>
<evidence type="ECO:0000256" key="3">
    <source>
        <dbReference type="ARBA" id="ARBA00023015"/>
    </source>
</evidence>
<comment type="caution">
    <text evidence="8">The sequence shown here is derived from an EMBL/GenBank/DDBJ whole genome shotgun (WGS) entry which is preliminary data.</text>
</comment>
<dbReference type="SUPFAM" id="SSF46689">
    <property type="entry name" value="Homeodomain-like"/>
    <property type="match status" value="1"/>
</dbReference>
<keyword evidence="5" id="KW-0804">Transcription</keyword>